<feature type="domain" description="N-acetyltransferase" evidence="5">
    <location>
        <begin position="154"/>
        <end position="303"/>
    </location>
</feature>
<feature type="binding site" evidence="4">
    <location>
        <begin position="75"/>
        <end position="77"/>
    </location>
    <ligand>
        <name>acetyl-CoA</name>
        <dbReference type="ChEBI" id="CHEBI:57288"/>
        <label>1</label>
    </ligand>
</feature>
<accession>A0A6I8MEA6</accession>
<organism evidence="6 7">
    <name type="scientific">Corynebacterium rouxii</name>
    <dbReference type="NCBI Taxonomy" id="2719119"/>
    <lineage>
        <taxon>Bacteria</taxon>
        <taxon>Bacillati</taxon>
        <taxon>Actinomycetota</taxon>
        <taxon>Actinomycetes</taxon>
        <taxon>Mycobacteriales</taxon>
        <taxon>Corynebacteriaceae</taxon>
        <taxon>Corynebacterium</taxon>
    </lineage>
</organism>
<comment type="similarity">
    <text evidence="4">Belongs to the acetyltransferase family. MshD subfamily.</text>
</comment>
<comment type="function">
    <text evidence="4">Catalyzes the transfer of acetyl from acetyl-CoA to desacetylmycothiol (Cys-GlcN-Ins) to form mycothiol.</text>
</comment>
<dbReference type="RefSeq" id="WP_155873966.1">
    <property type="nucleotide sequence ID" value="NZ_LR738855.1"/>
</dbReference>
<dbReference type="Pfam" id="PF00583">
    <property type="entry name" value="Acetyltransf_1"/>
    <property type="match status" value="1"/>
</dbReference>
<evidence type="ECO:0000256" key="4">
    <source>
        <dbReference type="HAMAP-Rule" id="MF_01698"/>
    </source>
</evidence>
<dbReference type="HAMAP" id="MF_01698">
    <property type="entry name" value="MshD"/>
    <property type="match status" value="1"/>
</dbReference>
<feature type="binding site" evidence="4">
    <location>
        <begin position="237"/>
        <end position="239"/>
    </location>
    <ligand>
        <name>acetyl-CoA</name>
        <dbReference type="ChEBI" id="CHEBI:57288"/>
        <label>2</label>
    </ligand>
</feature>
<keyword evidence="2 4" id="KW-0677">Repeat</keyword>
<dbReference type="PROSITE" id="PS51186">
    <property type="entry name" value="GNAT"/>
    <property type="match status" value="1"/>
</dbReference>
<dbReference type="EMBL" id="LR738855">
    <property type="protein sequence ID" value="VZH86026.1"/>
    <property type="molecule type" value="Genomic_DNA"/>
</dbReference>
<dbReference type="EC" id="2.3.1.189" evidence="4"/>
<feature type="binding site" evidence="4">
    <location>
        <position position="233"/>
    </location>
    <ligand>
        <name>1D-myo-inositol 2-(L-cysteinylamino)-2-deoxy-alpha-D-glucopyranoside</name>
        <dbReference type="ChEBI" id="CHEBI:58887"/>
    </ligand>
</feature>
<feature type="binding site" evidence="4">
    <location>
        <begin position="276"/>
        <end position="281"/>
    </location>
    <ligand>
        <name>acetyl-CoA</name>
        <dbReference type="ChEBI" id="CHEBI:57288"/>
        <label>2</label>
    </ligand>
</feature>
<dbReference type="InterPro" id="IPR000182">
    <property type="entry name" value="GNAT_dom"/>
</dbReference>
<comment type="caution">
    <text evidence="4">Lacks conserved residue(s) required for the propagation of feature annotation.</text>
</comment>
<evidence type="ECO:0000313" key="7">
    <source>
        <dbReference type="Proteomes" id="UP000423525"/>
    </source>
</evidence>
<evidence type="ECO:0000256" key="1">
    <source>
        <dbReference type="ARBA" id="ARBA00022679"/>
    </source>
</evidence>
<feature type="binding site" evidence="4">
    <location>
        <position position="221"/>
    </location>
    <ligand>
        <name>1D-myo-inositol 2-(L-cysteinylamino)-2-deoxy-alpha-D-glucopyranoside</name>
        <dbReference type="ChEBI" id="CHEBI:58887"/>
    </ligand>
</feature>
<evidence type="ECO:0000313" key="6">
    <source>
        <dbReference type="EMBL" id="VZH86026.1"/>
    </source>
</evidence>
<keyword evidence="3 4" id="KW-0012">Acyltransferase</keyword>
<gene>
    <name evidence="4" type="primary">mshD</name>
    <name evidence="6" type="ORF">FRC0190_01963</name>
</gene>
<dbReference type="NCBIfam" id="TIGR03448">
    <property type="entry name" value="mycothiol_MshD"/>
    <property type="match status" value="1"/>
</dbReference>
<feature type="binding site" evidence="4">
    <location>
        <position position="180"/>
    </location>
    <ligand>
        <name>1D-myo-inositol 2-(L-cysteinylamino)-2-deoxy-alpha-D-glucopyranoside</name>
        <dbReference type="ChEBI" id="CHEBI:58887"/>
    </ligand>
</feature>
<comment type="subunit">
    <text evidence="4">Monomer.</text>
</comment>
<dbReference type="KEGG" id="crf:FRC0190_01963"/>
<protein>
    <recommendedName>
        <fullName evidence="4">Mycothiol acetyltransferase</fullName>
        <shortName evidence="4">MSH acetyltransferase</shortName>
        <ecNumber evidence="4">2.3.1.189</ecNumber>
    </recommendedName>
    <alternativeName>
        <fullName evidence="4">Mycothiol synthase</fullName>
    </alternativeName>
</protein>
<dbReference type="PANTHER" id="PTHR43617:SF31">
    <property type="entry name" value="MYCOTHIOL ACETYLTRANSFERASE"/>
    <property type="match status" value="1"/>
</dbReference>
<dbReference type="InterPro" id="IPR050276">
    <property type="entry name" value="MshD_Acetyltransferase"/>
</dbReference>
<sequence length="303" mass="33743">MKMIETSLATTSVALRDRVDEIIVAATRADGIAPLSESFLNGLRREDDGHVHYCVTDSDGLVVGIAAQDAESAEVVVHPECRRQDYGSFLIRHLMSKGVKNVWAHGDGSGARAVAKALHLVQSRQLLVMAVEGEQLAESAQLQVPNGFRVLALNEAYESIPDIEQQWLRVNNEAFEWHPEQGGWDSARLAKTRDASWFRESDVLFLIDTAKRTVAGFHWTKRHGDLEEGADGEVYVVGLGSAYRRRGLGDLLIRMGLHHLEYEKARRVILYVEGDNQSARRAYDALGFHVTESHVTYSPQPSL</sequence>
<dbReference type="GO" id="GO:0035447">
    <property type="term" value="F:mycothiol synthase activity"/>
    <property type="evidence" value="ECO:0007669"/>
    <property type="project" value="UniProtKB-UniRule"/>
</dbReference>
<dbReference type="InterPro" id="IPR016181">
    <property type="entry name" value="Acyl_CoA_acyltransferase"/>
</dbReference>
<dbReference type="InterPro" id="IPR017813">
    <property type="entry name" value="Mycothiol_AcTrfase"/>
</dbReference>
<name>A0A6I8MEA6_9CORY</name>
<feature type="binding site" evidence="4">
    <location>
        <begin position="244"/>
        <end position="250"/>
    </location>
    <ligand>
        <name>acetyl-CoA</name>
        <dbReference type="ChEBI" id="CHEBI:57288"/>
        <label>2</label>
    </ligand>
</feature>
<evidence type="ECO:0000256" key="3">
    <source>
        <dbReference type="ARBA" id="ARBA00023315"/>
    </source>
</evidence>
<dbReference type="SUPFAM" id="SSF55729">
    <property type="entry name" value="Acyl-CoA N-acyltransferases (Nat)"/>
    <property type="match status" value="2"/>
</dbReference>
<evidence type="ECO:0000256" key="2">
    <source>
        <dbReference type="ARBA" id="ARBA00022737"/>
    </source>
</evidence>
<proteinExistence type="inferred from homology"/>
<dbReference type="GO" id="GO:0010125">
    <property type="term" value="P:mycothiol biosynthetic process"/>
    <property type="evidence" value="ECO:0007669"/>
    <property type="project" value="UniProtKB-UniRule"/>
</dbReference>
<reference evidence="6 7" key="1">
    <citation type="submission" date="2019-11" db="EMBL/GenBank/DDBJ databases">
        <authorList>
            <person name="Brisse S."/>
        </authorList>
    </citation>
    <scope>NUCLEOTIDE SEQUENCE [LARGE SCALE GENOMIC DNA]</scope>
    <source>
        <strain evidence="6">FRC0190</strain>
    </source>
</reference>
<feature type="binding site" evidence="4">
    <location>
        <position position="37"/>
    </location>
    <ligand>
        <name>1D-myo-inositol 2-(L-cysteinylamino)-2-deoxy-alpha-D-glucopyranoside</name>
        <dbReference type="ChEBI" id="CHEBI:58887"/>
    </ligand>
</feature>
<dbReference type="GO" id="GO:0008999">
    <property type="term" value="F:protein-N-terminal-alanine acetyltransferase activity"/>
    <property type="evidence" value="ECO:0007669"/>
    <property type="project" value="TreeGrafter"/>
</dbReference>
<feature type="binding site" evidence="4">
    <location>
        <position position="271"/>
    </location>
    <ligand>
        <name>1D-myo-inositol 2-(L-cysteinylamino)-2-deoxy-alpha-D-glucopyranoside</name>
        <dbReference type="ChEBI" id="CHEBI:58887"/>
    </ligand>
</feature>
<dbReference type="Proteomes" id="UP000423525">
    <property type="component" value="Chromosome"/>
</dbReference>
<dbReference type="Gene3D" id="3.40.630.30">
    <property type="match status" value="1"/>
</dbReference>
<keyword evidence="1 4" id="KW-0808">Transferase</keyword>
<dbReference type="PANTHER" id="PTHR43617">
    <property type="entry name" value="L-AMINO ACID N-ACETYLTRANSFERASE"/>
    <property type="match status" value="1"/>
</dbReference>
<dbReference type="PIRSF" id="PIRSF021524">
    <property type="entry name" value="MSH_acetyltransferase"/>
    <property type="match status" value="1"/>
</dbReference>
<comment type="catalytic activity">
    <reaction evidence="4">
        <text>1D-myo-inositol 2-(L-cysteinylamino)-2-deoxy-alpha-D-glucopyranoside + acetyl-CoA = mycothiol + CoA + H(+)</text>
        <dbReference type="Rhea" id="RHEA:26172"/>
        <dbReference type="ChEBI" id="CHEBI:15378"/>
        <dbReference type="ChEBI" id="CHEBI:16768"/>
        <dbReference type="ChEBI" id="CHEBI:57287"/>
        <dbReference type="ChEBI" id="CHEBI:57288"/>
        <dbReference type="ChEBI" id="CHEBI:58887"/>
        <dbReference type="EC" id="2.3.1.189"/>
    </reaction>
</comment>
<evidence type="ECO:0000259" key="5">
    <source>
        <dbReference type="PROSITE" id="PS51186"/>
    </source>
</evidence>
<dbReference type="AlphaFoldDB" id="A0A6I8MEA6"/>